<dbReference type="AlphaFoldDB" id="A0A7R9DHE8"/>
<proteinExistence type="predicted"/>
<name>A0A7R9DHE8_TIMCR</name>
<evidence type="ECO:0000313" key="1">
    <source>
        <dbReference type="EMBL" id="CAD7413587.1"/>
    </source>
</evidence>
<reference evidence="1" key="1">
    <citation type="submission" date="2020-11" db="EMBL/GenBank/DDBJ databases">
        <authorList>
            <person name="Tran Van P."/>
        </authorList>
    </citation>
    <scope>NUCLEOTIDE SEQUENCE</scope>
</reference>
<gene>
    <name evidence="1" type="ORF">TCEB3V08_LOCUS11813</name>
</gene>
<sequence>MTHEITGTRKRLRSLNRDEDCCNFMPISKRNNMHSNNSSLYIGFPHLHTEHALVKQRSTQLYGATPHNVHSLRERQTDRYGDRLKCKIHFVRLGDTQNAVDYTENLGESGGGPAMGHTHPQLEKPGLSPYNPNMSPQQNPYYYENNKLLYNLYMERMRRGSQGLY</sequence>
<dbReference type="EMBL" id="OC323814">
    <property type="protein sequence ID" value="CAD7413587.1"/>
    <property type="molecule type" value="Genomic_DNA"/>
</dbReference>
<organism evidence="1">
    <name type="scientific">Timema cristinae</name>
    <name type="common">Walking stick</name>
    <dbReference type="NCBI Taxonomy" id="61476"/>
    <lineage>
        <taxon>Eukaryota</taxon>
        <taxon>Metazoa</taxon>
        <taxon>Ecdysozoa</taxon>
        <taxon>Arthropoda</taxon>
        <taxon>Hexapoda</taxon>
        <taxon>Insecta</taxon>
        <taxon>Pterygota</taxon>
        <taxon>Neoptera</taxon>
        <taxon>Polyneoptera</taxon>
        <taxon>Phasmatodea</taxon>
        <taxon>Timematodea</taxon>
        <taxon>Timematoidea</taxon>
        <taxon>Timematidae</taxon>
        <taxon>Timema</taxon>
    </lineage>
</organism>
<accession>A0A7R9DHE8</accession>
<protein>
    <submittedName>
        <fullName evidence="1">Uncharacterized protein</fullName>
    </submittedName>
</protein>